<dbReference type="RefSeq" id="WP_262991731.1">
    <property type="nucleotide sequence ID" value="NZ_JAOTJC010000002.1"/>
</dbReference>
<keyword evidence="1" id="KW-0812">Transmembrane</keyword>
<feature type="transmembrane region" description="Helical" evidence="1">
    <location>
        <begin position="49"/>
        <end position="75"/>
    </location>
</feature>
<name>A0ABT2VJ26_9ALTE</name>
<keyword evidence="1" id="KW-1133">Transmembrane helix</keyword>
<evidence type="ECO:0008006" key="4">
    <source>
        <dbReference type="Google" id="ProtNLM"/>
    </source>
</evidence>
<keyword evidence="1" id="KW-0472">Membrane</keyword>
<feature type="transmembrane region" description="Helical" evidence="1">
    <location>
        <begin position="87"/>
        <end position="114"/>
    </location>
</feature>
<accession>A0ABT2VJ26</accession>
<gene>
    <name evidence="2" type="ORF">OCL06_00345</name>
</gene>
<evidence type="ECO:0000256" key="1">
    <source>
        <dbReference type="SAM" id="Phobius"/>
    </source>
</evidence>
<keyword evidence="3" id="KW-1185">Reference proteome</keyword>
<protein>
    <recommendedName>
        <fullName evidence="4">DUF4386 family protein</fullName>
    </recommendedName>
</protein>
<feature type="transmembrane region" description="Helical" evidence="1">
    <location>
        <begin position="134"/>
        <end position="156"/>
    </location>
</feature>
<evidence type="ECO:0000313" key="3">
    <source>
        <dbReference type="Proteomes" id="UP001209257"/>
    </source>
</evidence>
<feature type="transmembrane region" description="Helical" evidence="1">
    <location>
        <begin position="7"/>
        <end position="29"/>
    </location>
</feature>
<feature type="transmembrane region" description="Helical" evidence="1">
    <location>
        <begin position="192"/>
        <end position="211"/>
    </location>
</feature>
<feature type="transmembrane region" description="Helical" evidence="1">
    <location>
        <begin position="168"/>
        <end position="186"/>
    </location>
</feature>
<reference evidence="3" key="1">
    <citation type="submission" date="2023-07" db="EMBL/GenBank/DDBJ databases">
        <title>Study on multiphase classification of strain Alteromonas salexigens isolated from the Yellow Sea.</title>
        <authorList>
            <person name="Sun L."/>
        </authorList>
    </citation>
    <scope>NUCLEOTIDE SEQUENCE [LARGE SCALE GENOMIC DNA]</scope>
    <source>
        <strain evidence="3">ASW11-19</strain>
    </source>
</reference>
<evidence type="ECO:0000313" key="2">
    <source>
        <dbReference type="EMBL" id="MCU7553039.1"/>
    </source>
</evidence>
<comment type="caution">
    <text evidence="2">The sequence shown here is derived from an EMBL/GenBank/DDBJ whole genome shotgun (WGS) entry which is preliminary data.</text>
</comment>
<dbReference type="EMBL" id="JAOTJC010000002">
    <property type="protein sequence ID" value="MCU7553039.1"/>
    <property type="molecule type" value="Genomic_DNA"/>
</dbReference>
<organism evidence="2 3">
    <name type="scientific">Alteromonas salexigens</name>
    <dbReference type="NCBI Taxonomy" id="2982530"/>
    <lineage>
        <taxon>Bacteria</taxon>
        <taxon>Pseudomonadati</taxon>
        <taxon>Pseudomonadota</taxon>
        <taxon>Gammaproteobacteria</taxon>
        <taxon>Alteromonadales</taxon>
        <taxon>Alteromonadaceae</taxon>
        <taxon>Alteromonas/Salinimonas group</taxon>
        <taxon>Alteromonas</taxon>
    </lineage>
</organism>
<sequence length="223" mass="23554">MKSLQRYGAWAAVANACIYIAMFVYYGAVAELSASASPQDKLLFMQDNLYTLATLNVFGYMVFGVLLAVVVQACYERIKPVGLASAHLASVFGFIWVGVIIAAGMVANISLFGVTELYLTDPQQAATVWLSTALVQQALGGGVELLGGLWVLLLSISFITSAHLSKALNILGVVVGITGILTLIPAGIFTELFGLLQIIWFGWLGVALLRAPQPTAGADGKAP</sequence>
<proteinExistence type="predicted"/>
<dbReference type="Proteomes" id="UP001209257">
    <property type="component" value="Unassembled WGS sequence"/>
</dbReference>